<dbReference type="PANTHER" id="PTHR37945">
    <property type="entry name" value="EXTRACELLULAR TUNGSTATE BINDING PROTEIN"/>
    <property type="match status" value="1"/>
</dbReference>
<evidence type="ECO:0000259" key="1">
    <source>
        <dbReference type="Pfam" id="PF12849"/>
    </source>
</evidence>
<dbReference type="Gene3D" id="3.40.190.10">
    <property type="entry name" value="Periplasmic binding protein-like II"/>
    <property type="match status" value="2"/>
</dbReference>
<dbReference type="EMBL" id="PGCK01000002">
    <property type="protein sequence ID" value="MCD1294040.1"/>
    <property type="molecule type" value="Genomic_DNA"/>
</dbReference>
<dbReference type="RefSeq" id="WP_230740620.1">
    <property type="nucleotide sequence ID" value="NZ_PGCK01000002.1"/>
</dbReference>
<dbReference type="Proteomes" id="UP001320159">
    <property type="component" value="Unassembled WGS sequence"/>
</dbReference>
<dbReference type="InterPro" id="IPR052738">
    <property type="entry name" value="ABC-Tungstate_binding"/>
</dbReference>
<dbReference type="PROSITE" id="PS51257">
    <property type="entry name" value="PROKAR_LIPOPROTEIN"/>
    <property type="match status" value="1"/>
</dbReference>
<dbReference type="SUPFAM" id="SSF53850">
    <property type="entry name" value="Periplasmic binding protein-like II"/>
    <property type="match status" value="1"/>
</dbReference>
<keyword evidence="3" id="KW-1185">Reference proteome</keyword>
<comment type="caution">
    <text evidence="2">The sequence shown here is derived from an EMBL/GenBank/DDBJ whole genome shotgun (WGS) entry which is preliminary data.</text>
</comment>
<accession>A0AAP2RDI1</accession>
<evidence type="ECO:0000313" key="3">
    <source>
        <dbReference type="Proteomes" id="UP001320159"/>
    </source>
</evidence>
<dbReference type="InterPro" id="IPR024370">
    <property type="entry name" value="PBP_domain"/>
</dbReference>
<dbReference type="PANTHER" id="PTHR37945:SF1">
    <property type="entry name" value="EXTRACELLULAR TUNGSTATE BINDING PROTEIN"/>
    <property type="match status" value="1"/>
</dbReference>
<evidence type="ECO:0000313" key="2">
    <source>
        <dbReference type="EMBL" id="MCD1294040.1"/>
    </source>
</evidence>
<gene>
    <name evidence="2" type="ORF">CUJ83_03400</name>
</gene>
<name>A0AAP2RDI1_9EURY</name>
<organism evidence="2 3">
    <name type="scientific">Methanooceanicella nereidis</name>
    <dbReference type="NCBI Taxonomy" id="2052831"/>
    <lineage>
        <taxon>Archaea</taxon>
        <taxon>Methanobacteriati</taxon>
        <taxon>Methanobacteriota</taxon>
        <taxon>Stenosarchaea group</taxon>
        <taxon>Methanomicrobia</taxon>
        <taxon>Methanocellales</taxon>
        <taxon>Methanocellaceae</taxon>
        <taxon>Methanooceanicella</taxon>
    </lineage>
</organism>
<sequence length="291" mass="31289">MDSKKLIKLLILSITVLAVMVSISGCTTPEGTATPTATATPEPQTLRLATTTSTYDSGLLSVLLPPFEEANNVKIEILSKGSGEAMKLGEAGDVDVLMVHSPAAEKAFMDAGYGWNRTGFMHNDFVIIGPKDDPAGIKGDNATFAFTTLAEKKIEFISRGDNSGTNAKEKTIWSAAGITPDPKSGWYVETGLGMADTLRMAEEKQAYTLSDRSTYLAKQGNMTLAILVEGDSLLANPYSVIAVNQTLHPNAKYDLAKKFMDYVCGAEGQGIIKEYGKPKYGQPLFFPDIIK</sequence>
<dbReference type="Pfam" id="PF12849">
    <property type="entry name" value="PBP_like_2"/>
    <property type="match status" value="1"/>
</dbReference>
<dbReference type="AlphaFoldDB" id="A0AAP2RDI1"/>
<reference evidence="2 3" key="1">
    <citation type="submission" date="2017-11" db="EMBL/GenBank/DDBJ databases">
        <title>Isolation and Characterization of Family Methanocellaceae Species from Potential Methane Hydrate Area Offshore Southwestern Taiwan.</title>
        <authorList>
            <person name="Zhang W.-L."/>
            <person name="Chen W.-C."/>
            <person name="Lai M.-C."/>
            <person name="Chen S.-C."/>
        </authorList>
    </citation>
    <scope>NUCLEOTIDE SEQUENCE [LARGE SCALE GENOMIC DNA]</scope>
    <source>
        <strain evidence="2 3">CWC-04</strain>
    </source>
</reference>
<feature type="domain" description="PBP" evidence="1">
    <location>
        <begin position="39"/>
        <end position="265"/>
    </location>
</feature>
<protein>
    <submittedName>
        <fullName evidence="2">ABC transporter permease</fullName>
    </submittedName>
</protein>
<proteinExistence type="predicted"/>